<feature type="non-terminal residue" evidence="1">
    <location>
        <position position="56"/>
    </location>
</feature>
<dbReference type="EMBL" id="UINC01062467">
    <property type="protein sequence ID" value="SVB89121.1"/>
    <property type="molecule type" value="Genomic_DNA"/>
</dbReference>
<evidence type="ECO:0000313" key="1">
    <source>
        <dbReference type="EMBL" id="SVB89121.1"/>
    </source>
</evidence>
<accession>A0A382HRM3</accession>
<protein>
    <submittedName>
        <fullName evidence="1">Uncharacterized protein</fullName>
    </submittedName>
</protein>
<sequence>MGRRPVIPPSRSAEKERAGHLLCDGTATPVATGARMAPRKGWVLDPLRTHQRAVRC</sequence>
<name>A0A382HRM3_9ZZZZ</name>
<dbReference type="AlphaFoldDB" id="A0A382HRM3"/>
<organism evidence="1">
    <name type="scientific">marine metagenome</name>
    <dbReference type="NCBI Taxonomy" id="408172"/>
    <lineage>
        <taxon>unclassified sequences</taxon>
        <taxon>metagenomes</taxon>
        <taxon>ecological metagenomes</taxon>
    </lineage>
</organism>
<proteinExistence type="predicted"/>
<gene>
    <name evidence="1" type="ORF">METZ01_LOCUS241975</name>
</gene>
<reference evidence="1" key="1">
    <citation type="submission" date="2018-05" db="EMBL/GenBank/DDBJ databases">
        <authorList>
            <person name="Lanie J.A."/>
            <person name="Ng W.-L."/>
            <person name="Kazmierczak K.M."/>
            <person name="Andrzejewski T.M."/>
            <person name="Davidsen T.M."/>
            <person name="Wayne K.J."/>
            <person name="Tettelin H."/>
            <person name="Glass J.I."/>
            <person name="Rusch D."/>
            <person name="Podicherti R."/>
            <person name="Tsui H.-C.T."/>
            <person name="Winkler M.E."/>
        </authorList>
    </citation>
    <scope>NUCLEOTIDE SEQUENCE</scope>
</reference>